<gene>
    <name evidence="1" type="ORF">S01H4_13299</name>
</gene>
<name>X0YF91_9ZZZZ</name>
<sequence>MRLLIVNSNPFDVQNGRYYTSFSWPIFARKIADYIEHVTLLAPLQIL</sequence>
<proteinExistence type="predicted"/>
<accession>X0YF91</accession>
<reference evidence="1" key="1">
    <citation type="journal article" date="2014" name="Front. Microbiol.">
        <title>High frequency of phylogenetically diverse reductive dehalogenase-homologous genes in deep subseafloor sedimentary metagenomes.</title>
        <authorList>
            <person name="Kawai M."/>
            <person name="Futagami T."/>
            <person name="Toyoda A."/>
            <person name="Takaki Y."/>
            <person name="Nishi S."/>
            <person name="Hori S."/>
            <person name="Arai W."/>
            <person name="Tsubouchi T."/>
            <person name="Morono Y."/>
            <person name="Uchiyama I."/>
            <person name="Ito T."/>
            <person name="Fujiyama A."/>
            <person name="Inagaki F."/>
            <person name="Takami H."/>
        </authorList>
    </citation>
    <scope>NUCLEOTIDE SEQUENCE</scope>
    <source>
        <strain evidence="1">Expedition CK06-06</strain>
    </source>
</reference>
<dbReference type="EMBL" id="BART01005866">
    <property type="protein sequence ID" value="GAG54639.1"/>
    <property type="molecule type" value="Genomic_DNA"/>
</dbReference>
<evidence type="ECO:0000313" key="1">
    <source>
        <dbReference type="EMBL" id="GAG54639.1"/>
    </source>
</evidence>
<protein>
    <submittedName>
        <fullName evidence="1">Uncharacterized protein</fullName>
    </submittedName>
</protein>
<comment type="caution">
    <text evidence="1">The sequence shown here is derived from an EMBL/GenBank/DDBJ whole genome shotgun (WGS) entry which is preliminary data.</text>
</comment>
<organism evidence="1">
    <name type="scientific">marine sediment metagenome</name>
    <dbReference type="NCBI Taxonomy" id="412755"/>
    <lineage>
        <taxon>unclassified sequences</taxon>
        <taxon>metagenomes</taxon>
        <taxon>ecological metagenomes</taxon>
    </lineage>
</organism>
<dbReference type="AlphaFoldDB" id="X0YF91"/>